<evidence type="ECO:0000313" key="3">
    <source>
        <dbReference type="EMBL" id="RRV04690.1"/>
    </source>
</evidence>
<dbReference type="AlphaFoldDB" id="A0A3R8TWD3"/>
<evidence type="ECO:0000313" key="4">
    <source>
        <dbReference type="Proteomes" id="UP000276506"/>
    </source>
</evidence>
<gene>
    <name evidence="3" type="ORF">EGJ28_21985</name>
</gene>
<organism evidence="3 4">
    <name type="scientific">Stutzerimonas xanthomarina</name>
    <dbReference type="NCBI Taxonomy" id="271420"/>
    <lineage>
        <taxon>Bacteria</taxon>
        <taxon>Pseudomonadati</taxon>
        <taxon>Pseudomonadota</taxon>
        <taxon>Gammaproteobacteria</taxon>
        <taxon>Pseudomonadales</taxon>
        <taxon>Pseudomonadaceae</taxon>
        <taxon>Stutzerimonas</taxon>
    </lineage>
</organism>
<dbReference type="InterPro" id="IPR001482">
    <property type="entry name" value="T2SS/T4SS_dom"/>
</dbReference>
<dbReference type="InterPro" id="IPR050921">
    <property type="entry name" value="T4SS_GSP_E_ATPase"/>
</dbReference>
<sequence length="338" mass="37570">MSQDFASRPPLATQDASKATNLMLSHNSLELENNFGVSSTIKPPAAWAEFYQRMIDERKGKPTQAVNFTEVFQGHRYRCILANSASGYGITMRKLLSSIPRLNEDLNLRWDVIEPLLAQVGLTLFCGEMGSGKSTTMISALEMLGAARRGPLGTAEDPIEVIYPGPGVIQREIGTHVNSFAEAIRDFMRQYRKTIMVGEIRDPETAMQAVIAASSGHRVVGTLHAESAPDAIVRMQTLLDDKFARILPGVLSGIWWQHIVRFGDDSRPPLPIYESIQVTPTVRGMIEDGKLQMVPAEMKRQGRENMTETATRHVTNRRAKPDELRRFLAVRNRVAGAV</sequence>
<reference evidence="3 4" key="1">
    <citation type="submission" date="2018-10" db="EMBL/GenBank/DDBJ databases">
        <title>Transmission dynamics of multidrug resistant bacteria on intensive care unit surfaces.</title>
        <authorList>
            <person name="D'Souza A.W."/>
            <person name="Potter R.F."/>
            <person name="Wallace M."/>
            <person name="Shupe A."/>
            <person name="Patel S."/>
            <person name="Sun S."/>
            <person name="Gul D."/>
            <person name="Kwon J.H."/>
            <person name="Andleeb S."/>
            <person name="Burnham C.-A.D."/>
            <person name="Dantas G."/>
        </authorList>
    </citation>
    <scope>NUCLEOTIDE SEQUENCE [LARGE SCALE GENOMIC DNA]</scope>
    <source>
        <strain evidence="3 4">PX_177</strain>
    </source>
</reference>
<comment type="similarity">
    <text evidence="1">Belongs to the GSP E family.</text>
</comment>
<dbReference type="Proteomes" id="UP000276506">
    <property type="component" value="Unassembled WGS sequence"/>
</dbReference>
<evidence type="ECO:0000259" key="2">
    <source>
        <dbReference type="Pfam" id="PF00437"/>
    </source>
</evidence>
<feature type="domain" description="Bacterial type II secretion system protein E" evidence="2">
    <location>
        <begin position="114"/>
        <end position="266"/>
    </location>
</feature>
<dbReference type="InterPro" id="IPR027417">
    <property type="entry name" value="P-loop_NTPase"/>
</dbReference>
<comment type="caution">
    <text evidence="3">The sequence shown here is derived from an EMBL/GenBank/DDBJ whole genome shotgun (WGS) entry which is preliminary data.</text>
</comment>
<evidence type="ECO:0000256" key="1">
    <source>
        <dbReference type="ARBA" id="ARBA00006611"/>
    </source>
</evidence>
<dbReference type="PANTHER" id="PTHR30486">
    <property type="entry name" value="TWITCHING MOTILITY PROTEIN PILT"/>
    <property type="match status" value="1"/>
</dbReference>
<dbReference type="GO" id="GO:0016887">
    <property type="term" value="F:ATP hydrolysis activity"/>
    <property type="evidence" value="ECO:0007669"/>
    <property type="project" value="InterPro"/>
</dbReference>
<dbReference type="Gene3D" id="3.40.50.300">
    <property type="entry name" value="P-loop containing nucleotide triphosphate hydrolases"/>
    <property type="match status" value="1"/>
</dbReference>
<dbReference type="Pfam" id="PF00437">
    <property type="entry name" value="T2SSE"/>
    <property type="match status" value="1"/>
</dbReference>
<dbReference type="EMBL" id="RHQL01000021">
    <property type="protein sequence ID" value="RRV04690.1"/>
    <property type="molecule type" value="Genomic_DNA"/>
</dbReference>
<protein>
    <submittedName>
        <fullName evidence="3">Twitching motility protein</fullName>
    </submittedName>
</protein>
<dbReference type="SUPFAM" id="SSF52540">
    <property type="entry name" value="P-loop containing nucleoside triphosphate hydrolases"/>
    <property type="match status" value="1"/>
</dbReference>
<name>A0A3R8TWD3_9GAMM</name>
<proteinExistence type="inferred from homology"/>
<accession>A0A3R8TWD3</accession>
<dbReference type="RefSeq" id="WP_041109699.1">
    <property type="nucleotide sequence ID" value="NZ_RHQL01000021.1"/>
</dbReference>